<comment type="similarity">
    <text evidence="2">Belongs to the acylphosphatase family.</text>
</comment>
<dbReference type="PANTHER" id="PTHR10029">
    <property type="entry name" value="ACYLPHOSPHATASE"/>
    <property type="match status" value="1"/>
</dbReference>
<sequence>MAGVAVPGSGPIASVEFEVFGQVQGCYFTKYLKEQCEELSVSGWVKNTKKGTLYGIIQGAKANVEMMVIWLSNKGSPGSKIDRCELKNWANLAKPEFKGFSIRF</sequence>
<dbReference type="Proteomes" id="UP000695000">
    <property type="component" value="Unplaced"/>
</dbReference>
<dbReference type="Pfam" id="PF00708">
    <property type="entry name" value="Acylphosphatase"/>
    <property type="match status" value="1"/>
</dbReference>
<gene>
    <name evidence="5" type="primary">LOC108566422</name>
</gene>
<name>A0ABM1N4M0_NICVS</name>
<evidence type="ECO:0000259" key="3">
    <source>
        <dbReference type="PROSITE" id="PS51160"/>
    </source>
</evidence>
<dbReference type="RefSeq" id="XP_017781770.1">
    <property type="nucleotide sequence ID" value="XM_017926281.1"/>
</dbReference>
<evidence type="ECO:0000256" key="1">
    <source>
        <dbReference type="PROSITE-ProRule" id="PRU00520"/>
    </source>
</evidence>
<dbReference type="GeneID" id="108566422"/>
<keyword evidence="4" id="KW-1185">Reference proteome</keyword>
<organism evidence="4 5">
    <name type="scientific">Nicrophorus vespilloides</name>
    <name type="common">Boreal carrion beetle</name>
    <dbReference type="NCBI Taxonomy" id="110193"/>
    <lineage>
        <taxon>Eukaryota</taxon>
        <taxon>Metazoa</taxon>
        <taxon>Ecdysozoa</taxon>
        <taxon>Arthropoda</taxon>
        <taxon>Hexapoda</taxon>
        <taxon>Insecta</taxon>
        <taxon>Pterygota</taxon>
        <taxon>Neoptera</taxon>
        <taxon>Endopterygota</taxon>
        <taxon>Coleoptera</taxon>
        <taxon>Polyphaga</taxon>
        <taxon>Staphyliniformia</taxon>
        <taxon>Silphidae</taxon>
        <taxon>Nicrophorinae</taxon>
        <taxon>Nicrophorus</taxon>
    </lineage>
</organism>
<feature type="domain" description="Acylphosphatase-like" evidence="3">
    <location>
        <begin position="14"/>
        <end position="104"/>
    </location>
</feature>
<evidence type="ECO:0000313" key="5">
    <source>
        <dbReference type="RefSeq" id="XP_017781770.1"/>
    </source>
</evidence>
<proteinExistence type="inferred from homology"/>
<accession>A0ABM1N4M0</accession>
<evidence type="ECO:0000256" key="2">
    <source>
        <dbReference type="RuleBase" id="RU004168"/>
    </source>
</evidence>
<dbReference type="PANTHER" id="PTHR10029:SF10">
    <property type="entry name" value="GEO08407P1"/>
    <property type="match status" value="1"/>
</dbReference>
<dbReference type="InterPro" id="IPR020456">
    <property type="entry name" value="Acylphosphatase"/>
</dbReference>
<dbReference type="InterPro" id="IPR036046">
    <property type="entry name" value="Acylphosphatase-like_dom_sf"/>
</dbReference>
<evidence type="ECO:0000313" key="4">
    <source>
        <dbReference type="Proteomes" id="UP000695000"/>
    </source>
</evidence>
<dbReference type="SUPFAM" id="SSF54975">
    <property type="entry name" value="Acylphosphatase/BLUF domain-like"/>
    <property type="match status" value="1"/>
</dbReference>
<dbReference type="Gene3D" id="3.30.70.100">
    <property type="match status" value="1"/>
</dbReference>
<comment type="caution">
    <text evidence="1">Lacks conserved residue(s) required for the propagation of feature annotation.</text>
</comment>
<dbReference type="PROSITE" id="PS51160">
    <property type="entry name" value="ACYLPHOSPHATASE_3"/>
    <property type="match status" value="1"/>
</dbReference>
<dbReference type="InterPro" id="IPR001792">
    <property type="entry name" value="Acylphosphatase-like_dom"/>
</dbReference>
<reference evidence="5" key="1">
    <citation type="submission" date="2025-08" db="UniProtKB">
        <authorList>
            <consortium name="RefSeq"/>
        </authorList>
    </citation>
    <scope>IDENTIFICATION</scope>
    <source>
        <tissue evidence="5">Whole Larva</tissue>
    </source>
</reference>
<protein>
    <submittedName>
        <fullName evidence="5">Acylphosphatase-2</fullName>
    </submittedName>
</protein>
<dbReference type="PRINTS" id="PR00112">
    <property type="entry name" value="ACYLPHPHTASE"/>
</dbReference>